<dbReference type="GO" id="GO:0006260">
    <property type="term" value="P:DNA replication"/>
    <property type="evidence" value="ECO:0007669"/>
    <property type="project" value="InterPro"/>
</dbReference>
<dbReference type="SUPFAM" id="SSF102400">
    <property type="entry name" value="DNA polymerase III chi subunit"/>
    <property type="match status" value="1"/>
</dbReference>
<evidence type="ECO:0000313" key="2">
    <source>
        <dbReference type="Proteomes" id="UP001321825"/>
    </source>
</evidence>
<dbReference type="InterPro" id="IPR036768">
    <property type="entry name" value="PolIII_chi_sf"/>
</dbReference>
<evidence type="ECO:0000313" key="1">
    <source>
        <dbReference type="EMBL" id="BCX82456.1"/>
    </source>
</evidence>
<dbReference type="GO" id="GO:0032298">
    <property type="term" value="P:positive regulation of DNA-templated DNA replication initiation"/>
    <property type="evidence" value="ECO:0007669"/>
    <property type="project" value="TreeGrafter"/>
</dbReference>
<accession>A0AAU9CLB8</accession>
<dbReference type="InterPro" id="IPR007459">
    <property type="entry name" value="DNA_pol3_chi"/>
</dbReference>
<dbReference type="EC" id="2.7.7.7" evidence="1"/>
<dbReference type="GO" id="GO:0003677">
    <property type="term" value="F:DNA binding"/>
    <property type="evidence" value="ECO:0007669"/>
    <property type="project" value="InterPro"/>
</dbReference>
<gene>
    <name evidence="1" type="ORF">MIT9_P2042</name>
</gene>
<keyword evidence="1" id="KW-0548">Nucleotidyltransferase</keyword>
<keyword evidence="2" id="KW-1185">Reference proteome</keyword>
<dbReference type="Gene3D" id="3.40.50.10110">
    <property type="entry name" value="DNA polymerase III subunit chi"/>
    <property type="match status" value="1"/>
</dbReference>
<dbReference type="GO" id="GO:0003887">
    <property type="term" value="F:DNA-directed DNA polymerase activity"/>
    <property type="evidence" value="ECO:0007669"/>
    <property type="project" value="UniProtKB-EC"/>
</dbReference>
<sequence>MTRVDFYVLPGADASARRVFACRLAEKAWKAGHRVFIRVNDTAEAGILDELLWTFRQGSFVPHTLADNYPNDPLADVLIGTGAAPEAFHDFLIDLAPGVPEDWARYRRIAEIVDQDEAVRQAGRQKYRFYQSQGMEPSTHKID</sequence>
<dbReference type="RefSeq" id="WP_317704857.1">
    <property type="nucleotide sequence ID" value="NZ_AP024714.1"/>
</dbReference>
<dbReference type="KEGG" id="mcau:MIT9_P2042"/>
<dbReference type="PANTHER" id="PTHR38767">
    <property type="entry name" value="DNA POLYMERASE III SUBUNIT CHI"/>
    <property type="match status" value="1"/>
</dbReference>
<dbReference type="AlphaFoldDB" id="A0AAU9CLB8"/>
<dbReference type="EMBL" id="AP024714">
    <property type="protein sequence ID" value="BCX82456.1"/>
    <property type="molecule type" value="Genomic_DNA"/>
</dbReference>
<organism evidence="1 2">
    <name type="scientific">Methylomarinovum caldicuralii</name>
    <dbReference type="NCBI Taxonomy" id="438856"/>
    <lineage>
        <taxon>Bacteria</taxon>
        <taxon>Pseudomonadati</taxon>
        <taxon>Pseudomonadota</taxon>
        <taxon>Gammaproteobacteria</taxon>
        <taxon>Methylococcales</taxon>
        <taxon>Methylothermaceae</taxon>
        <taxon>Methylomarinovum</taxon>
    </lineage>
</organism>
<dbReference type="Proteomes" id="UP001321825">
    <property type="component" value="Chromosome"/>
</dbReference>
<dbReference type="Pfam" id="PF04364">
    <property type="entry name" value="DNA_pol3_chi"/>
    <property type="match status" value="1"/>
</dbReference>
<proteinExistence type="predicted"/>
<protein>
    <submittedName>
        <fullName evidence="1">DNA polymerase III subunit chi</fullName>
        <ecNumber evidence="1">2.7.7.7</ecNumber>
    </submittedName>
</protein>
<reference evidence="2" key="1">
    <citation type="journal article" date="2024" name="Int. J. Syst. Evol. Microbiol.">
        <title>Methylomarinovum tepidoasis sp. nov., a moderately thermophilic methanotroph of the family Methylothermaceae isolated from a deep-sea hydrothermal field.</title>
        <authorList>
            <person name="Hirayama H."/>
            <person name="Takaki Y."/>
            <person name="Abe M."/>
            <person name="Miyazaki M."/>
            <person name="Uematsu K."/>
            <person name="Matsui Y."/>
            <person name="Takai K."/>
        </authorList>
    </citation>
    <scope>NUCLEOTIDE SEQUENCE [LARGE SCALE GENOMIC DNA]</scope>
    <source>
        <strain evidence="2">IT-9</strain>
    </source>
</reference>
<name>A0AAU9CLB8_9GAMM</name>
<dbReference type="PANTHER" id="PTHR38767:SF1">
    <property type="entry name" value="DNA POLYMERASE III SUBUNIT CHI"/>
    <property type="match status" value="1"/>
</dbReference>
<keyword evidence="1" id="KW-0808">Transferase</keyword>